<evidence type="ECO:0000256" key="8">
    <source>
        <dbReference type="RuleBase" id="RU361206"/>
    </source>
</evidence>
<evidence type="ECO:0000256" key="2">
    <source>
        <dbReference type="ARBA" id="ARBA00004653"/>
    </source>
</evidence>
<dbReference type="OMA" id="KMIWWID"/>
<dbReference type="PANTHER" id="PTHR13019">
    <property type="entry name" value="GOLGI APPARATUS MEMBRANE PROTEIN TVP23"/>
    <property type="match status" value="1"/>
</dbReference>
<dbReference type="InterPro" id="IPR008564">
    <property type="entry name" value="TVP23-like"/>
</dbReference>
<feature type="transmembrane region" description="Helical" evidence="8">
    <location>
        <begin position="108"/>
        <end position="128"/>
    </location>
</feature>
<evidence type="ECO:0000256" key="6">
    <source>
        <dbReference type="ARBA" id="ARBA00022989"/>
    </source>
</evidence>
<proteinExistence type="inferred from homology"/>
<comment type="subcellular location">
    <subcellularLocation>
        <location evidence="2 8">Golgi apparatus membrane</location>
        <topology evidence="2 8">Multi-pass membrane protein</topology>
    </subcellularLocation>
</comment>
<dbReference type="Proteomes" id="UP000005666">
    <property type="component" value="Chromosome 4"/>
</dbReference>
<dbReference type="PANTHER" id="PTHR13019:SF7">
    <property type="entry name" value="GOLGI APPARATUS MEMBRANE PROTEIN TVP23"/>
    <property type="match status" value="1"/>
</dbReference>
<evidence type="ECO:0000256" key="4">
    <source>
        <dbReference type="ARBA" id="ARBA00013603"/>
    </source>
</evidence>
<name>G8BS02_TETPH</name>
<evidence type="ECO:0000313" key="10">
    <source>
        <dbReference type="Proteomes" id="UP000005666"/>
    </source>
</evidence>
<organism evidence="9 10">
    <name type="scientific">Tetrapisispora phaffii (strain ATCC 24235 / CBS 4417 / NBRC 1672 / NRRL Y-8282 / UCD 70-5)</name>
    <name type="common">Yeast</name>
    <name type="synonym">Fabospora phaffii</name>
    <dbReference type="NCBI Taxonomy" id="1071381"/>
    <lineage>
        <taxon>Eukaryota</taxon>
        <taxon>Fungi</taxon>
        <taxon>Dikarya</taxon>
        <taxon>Ascomycota</taxon>
        <taxon>Saccharomycotina</taxon>
        <taxon>Saccharomycetes</taxon>
        <taxon>Saccharomycetales</taxon>
        <taxon>Saccharomycetaceae</taxon>
        <taxon>Tetrapisispora</taxon>
    </lineage>
</organism>
<accession>G8BS02</accession>
<gene>
    <name evidence="9" type="primary">TPHA0D04430</name>
    <name evidence="9" type="ordered locus">TPHA_0D04430</name>
</gene>
<evidence type="ECO:0000256" key="3">
    <source>
        <dbReference type="ARBA" id="ARBA00005467"/>
    </source>
</evidence>
<protein>
    <recommendedName>
        <fullName evidence="4 8">Golgi apparatus membrane protein TVP23</fullName>
    </recommendedName>
</protein>
<dbReference type="HOGENOM" id="CLU_1190470_0_0_1"/>
<evidence type="ECO:0000256" key="7">
    <source>
        <dbReference type="ARBA" id="ARBA00023136"/>
    </source>
</evidence>
<dbReference type="GO" id="GO:0000139">
    <property type="term" value="C:Golgi membrane"/>
    <property type="evidence" value="ECO:0007669"/>
    <property type="project" value="UniProtKB-SubCell"/>
</dbReference>
<dbReference type="RefSeq" id="XP_003685511.1">
    <property type="nucleotide sequence ID" value="XM_003685463.1"/>
</dbReference>
<keyword evidence="7 8" id="KW-0472">Membrane</keyword>
<dbReference type="eggNOG" id="KOG3195">
    <property type="taxonomic scope" value="Eukaryota"/>
</dbReference>
<dbReference type="KEGG" id="tpf:TPHA_0D04430"/>
<dbReference type="EMBL" id="HE612859">
    <property type="protein sequence ID" value="CCE63077.1"/>
    <property type="molecule type" value="Genomic_DNA"/>
</dbReference>
<sequence>MEHIRNFYSTILKSSHPLTLSVHLAGKAVPIVFYILGSIFFSFTAQFITIVLLLACDFYITKNISGRKLVQLRWWYDSTGVSGKTLTFESHKQYPPSTIPINAIDSKLFWWSIYLTPIVWIVFAIMCILRLKLFYLVLVLVGICLTGINAYGFRQCNSWEPTTDSNTAENDSWFQLPSIPGLDNLGAIAQVSSFFQRST</sequence>
<dbReference type="AlphaFoldDB" id="G8BS02"/>
<keyword evidence="10" id="KW-1185">Reference proteome</keyword>
<keyword evidence="6 8" id="KW-1133">Transmembrane helix</keyword>
<evidence type="ECO:0000313" key="9">
    <source>
        <dbReference type="EMBL" id="CCE63077.1"/>
    </source>
</evidence>
<feature type="transmembrane region" description="Helical" evidence="8">
    <location>
        <begin position="134"/>
        <end position="153"/>
    </location>
</feature>
<dbReference type="GO" id="GO:0016192">
    <property type="term" value="P:vesicle-mediated transport"/>
    <property type="evidence" value="ECO:0007669"/>
    <property type="project" value="EnsemblFungi"/>
</dbReference>
<keyword evidence="5 8" id="KW-0812">Transmembrane</keyword>
<dbReference type="Pfam" id="PF05832">
    <property type="entry name" value="DUF846"/>
    <property type="match status" value="1"/>
</dbReference>
<keyword evidence="8" id="KW-0333">Golgi apparatus</keyword>
<dbReference type="OrthoDB" id="2151161at2759"/>
<dbReference type="GO" id="GO:0009306">
    <property type="term" value="P:protein secretion"/>
    <property type="evidence" value="ECO:0007669"/>
    <property type="project" value="TreeGrafter"/>
</dbReference>
<comment type="similarity">
    <text evidence="3 8">Belongs to the TVP23 family.</text>
</comment>
<dbReference type="GeneID" id="11534135"/>
<reference evidence="9 10" key="1">
    <citation type="journal article" date="2011" name="Proc. Natl. Acad. Sci. U.S.A.">
        <title>Evolutionary erosion of yeast sex chromosomes by mating-type switching accidents.</title>
        <authorList>
            <person name="Gordon J.L."/>
            <person name="Armisen D."/>
            <person name="Proux-Wera E."/>
            <person name="Oheigeartaigh S.S."/>
            <person name="Byrne K.P."/>
            <person name="Wolfe K.H."/>
        </authorList>
    </citation>
    <scope>NUCLEOTIDE SEQUENCE [LARGE SCALE GENOMIC DNA]</scope>
    <source>
        <strain evidence="10">ATCC 24235 / CBS 4417 / NBRC 1672 / NRRL Y-8282 / UCD 70-5</strain>
    </source>
</reference>
<evidence type="ECO:0000256" key="5">
    <source>
        <dbReference type="ARBA" id="ARBA00022692"/>
    </source>
</evidence>
<dbReference type="STRING" id="1071381.G8BS02"/>
<comment type="function">
    <text evidence="1 8">Golgi membrane protein involved in vesicular trafficking.</text>
</comment>
<feature type="transmembrane region" description="Helical" evidence="8">
    <location>
        <begin position="31"/>
        <end position="60"/>
    </location>
</feature>
<evidence type="ECO:0000256" key="1">
    <source>
        <dbReference type="ARBA" id="ARBA00003246"/>
    </source>
</evidence>